<dbReference type="Gene3D" id="3.60.15.10">
    <property type="entry name" value="Ribonuclease Z/Hydroxyacylglutathione hydrolase-like"/>
    <property type="match status" value="1"/>
</dbReference>
<feature type="domain" description="Metallo-beta-lactamase" evidence="6">
    <location>
        <begin position="38"/>
        <end position="238"/>
    </location>
</feature>
<evidence type="ECO:0000256" key="2">
    <source>
        <dbReference type="ARBA" id="ARBA00007749"/>
    </source>
</evidence>
<comment type="caution">
    <text evidence="7">The sequence shown here is derived from an EMBL/GenBank/DDBJ whole genome shotgun (WGS) entry which is preliminary data.</text>
</comment>
<organism evidence="7 8">
    <name type="scientific">Jezberella montanilacus</name>
    <dbReference type="NCBI Taxonomy" id="323426"/>
    <lineage>
        <taxon>Bacteria</taxon>
        <taxon>Pseudomonadati</taxon>
        <taxon>Pseudomonadota</taxon>
        <taxon>Betaproteobacteria</taxon>
        <taxon>Burkholderiales</taxon>
        <taxon>Alcaligenaceae</taxon>
        <taxon>Jezberella</taxon>
    </lineage>
</organism>
<dbReference type="OrthoDB" id="5443440at2"/>
<dbReference type="PANTHER" id="PTHR42978">
    <property type="entry name" value="QUORUM-QUENCHING LACTONASE YTNP-RELATED-RELATED"/>
    <property type="match status" value="1"/>
</dbReference>
<dbReference type="SMART" id="SM00849">
    <property type="entry name" value="Lactamase_B"/>
    <property type="match status" value="1"/>
</dbReference>
<gene>
    <name evidence="7" type="ORF">BCM14_2873</name>
</gene>
<dbReference type="Pfam" id="PF00753">
    <property type="entry name" value="Lactamase_B"/>
    <property type="match status" value="1"/>
</dbReference>
<proteinExistence type="inferred from homology"/>
<dbReference type="InterPro" id="IPR051013">
    <property type="entry name" value="MBL_superfamily_lactonases"/>
</dbReference>
<keyword evidence="5" id="KW-0862">Zinc</keyword>
<dbReference type="SUPFAM" id="SSF56281">
    <property type="entry name" value="Metallo-hydrolase/oxidoreductase"/>
    <property type="match status" value="1"/>
</dbReference>
<reference evidence="7 8" key="1">
    <citation type="submission" date="2018-03" db="EMBL/GenBank/DDBJ databases">
        <title>Genomic Encyclopedia of Type Strains, Phase III (KMG-III): the genomes of soil and plant-associated and newly described type strains.</title>
        <authorList>
            <person name="Whitman W."/>
        </authorList>
    </citation>
    <scope>NUCLEOTIDE SEQUENCE [LARGE SCALE GENOMIC DNA]</scope>
    <source>
        <strain evidence="7 8">MWH-P2sevCIIIb</strain>
    </source>
</reference>
<dbReference type="Proteomes" id="UP000238308">
    <property type="component" value="Unassembled WGS sequence"/>
</dbReference>
<dbReference type="AlphaFoldDB" id="A0A2T0XBE7"/>
<keyword evidence="8" id="KW-1185">Reference proteome</keyword>
<protein>
    <submittedName>
        <fullName evidence="7">Glyoxylase-like metal-dependent hydrolase (Beta-lactamase superfamily II)</fullName>
    </submittedName>
</protein>
<evidence type="ECO:0000256" key="4">
    <source>
        <dbReference type="ARBA" id="ARBA00022801"/>
    </source>
</evidence>
<dbReference type="EMBL" id="PVTV01000018">
    <property type="protein sequence ID" value="PRY96251.1"/>
    <property type="molecule type" value="Genomic_DNA"/>
</dbReference>
<dbReference type="InterPro" id="IPR036866">
    <property type="entry name" value="RibonucZ/Hydroxyglut_hydro"/>
</dbReference>
<dbReference type="InterPro" id="IPR001279">
    <property type="entry name" value="Metallo-B-lactamas"/>
</dbReference>
<evidence type="ECO:0000256" key="1">
    <source>
        <dbReference type="ARBA" id="ARBA00001947"/>
    </source>
</evidence>
<comment type="similarity">
    <text evidence="2">Belongs to the metallo-beta-lactamase superfamily.</text>
</comment>
<accession>A0A2T0XBE7</accession>
<evidence type="ECO:0000259" key="6">
    <source>
        <dbReference type="SMART" id="SM00849"/>
    </source>
</evidence>
<evidence type="ECO:0000256" key="3">
    <source>
        <dbReference type="ARBA" id="ARBA00022723"/>
    </source>
</evidence>
<dbReference type="CDD" id="cd07729">
    <property type="entry name" value="AHL_lactonase_MBL-fold"/>
    <property type="match status" value="1"/>
</dbReference>
<evidence type="ECO:0000256" key="5">
    <source>
        <dbReference type="ARBA" id="ARBA00022833"/>
    </source>
</evidence>
<name>A0A2T0XBE7_9BURK</name>
<dbReference type="RefSeq" id="WP_106228693.1">
    <property type="nucleotide sequence ID" value="NZ_PVTV01000018.1"/>
</dbReference>
<dbReference type="GO" id="GO:0046872">
    <property type="term" value="F:metal ion binding"/>
    <property type="evidence" value="ECO:0007669"/>
    <property type="project" value="UniProtKB-KW"/>
</dbReference>
<evidence type="ECO:0000313" key="7">
    <source>
        <dbReference type="EMBL" id="PRY96251.1"/>
    </source>
</evidence>
<keyword evidence="4 7" id="KW-0378">Hydrolase</keyword>
<comment type="cofactor">
    <cofactor evidence="1">
        <name>Zn(2+)</name>
        <dbReference type="ChEBI" id="CHEBI:29105"/>
    </cofactor>
</comment>
<keyword evidence="3" id="KW-0479">Metal-binding</keyword>
<dbReference type="PANTHER" id="PTHR42978:SF7">
    <property type="entry name" value="METALLO-HYDROLASE RV2300C-RELATED"/>
    <property type="match status" value="1"/>
</dbReference>
<evidence type="ECO:0000313" key="8">
    <source>
        <dbReference type="Proteomes" id="UP000238308"/>
    </source>
</evidence>
<dbReference type="GO" id="GO:0016787">
    <property type="term" value="F:hydrolase activity"/>
    <property type="evidence" value="ECO:0007669"/>
    <property type="project" value="UniProtKB-KW"/>
</dbReference>
<sequence length="265" mass="30134">MKLPKYEIFALRYATMQNRTRRENFISHDPHDDNMPMDYFIWVIRDGERVILVDTGFNARQATERGRNLLRCPITALAILGIDPAQIEDVVLTHLHYDHAGNIDLLPNARFHIQDDEVDYACGRHMCAGLFRHAYDVEDVVTLIRRVYTNRVSFHDGAYTLAPGIEVVKIGGHTKGLQSLRVHTARGWVVLTSDASHYYDNMDKPSPFPIVFHLGDMLAGYDTLRALADSPAHLVPGHDPLVRERYPFWGDPKDDIVALHLSPKG</sequence>